<evidence type="ECO:0000256" key="1">
    <source>
        <dbReference type="ARBA" id="ARBA00001973"/>
    </source>
</evidence>
<keyword evidence="3" id="KW-0479">Metal-binding</keyword>
<dbReference type="PROSITE" id="PS50836">
    <property type="entry name" value="DOMON"/>
    <property type="match status" value="1"/>
</dbReference>
<dbReference type="InterPro" id="IPR036939">
    <property type="entry name" value="Cu2_ascorb_mOase_N_sf"/>
</dbReference>
<keyword evidence="6" id="KW-0503">Monooxygenase</keyword>
<dbReference type="Proteomes" id="UP000675881">
    <property type="component" value="Chromosome 13"/>
</dbReference>
<dbReference type="SUPFAM" id="SSF49742">
    <property type="entry name" value="PHM/PNGase F"/>
    <property type="match status" value="2"/>
</dbReference>
<dbReference type="PANTHER" id="PTHR10157:SF23">
    <property type="entry name" value="MOXD1 HOMOLOG 1"/>
    <property type="match status" value="1"/>
</dbReference>
<dbReference type="InterPro" id="IPR005018">
    <property type="entry name" value="DOMON_domain"/>
</dbReference>
<sequence>MLGVWQWHCSKVHIDFLEADIIVIRAIVDGINVKSLLGLEEDDSVWYYTPYIVEESPETLKMGYLYGGSSGGAAQLLLQQPPHSVKVVHGNNAVSKGIPSSSEHIRLDYSDLTDGSSNPENKDNITVVNLPNQVSDHRSLMEEWKGEHWAALDSDLNQGFLSWNIEHGDSITFQIEVHSTGWLSLAFSFRGELDGADVVYMWVEDRTGIARLVDAHGTTDYERKFETNGTRFRVDSEPNYEIIIGYQYQDTTVIRFSRKINTCDEDDVIITNDTFTVLWSYSHKDPPYFIDDKIDLDILKADRFGSRSLHLYESPGSRNKAPQEDTYNWLLSSKALVVPAQSTLYWCTVMRLPDFDGEKYHMIGYYPFITPGNERFVHHMMIYECHSDEVYDVDTGYECNTPNMPNNFKKCKGIIAAWGLGGDPFYFPEDVGYPLGQNYGGSTYYMFEIHYDNPGHYRHLVDSSGIELVLTPKLRKYDSSLMTIGHDVSSLHIIPPGEKKYVSVAHCPDLCTRLLPEDGIKVFAGLAHTHDLGRSVRLRHLRNGAEMPVPFQDRFFNPNYQTMRRIDMEVKPNDHLITECSYNSSSLTHFTRGGFSRKEEMCLIFLHYYPATKLAHCASRLSFKHVLYALGVTVWPITPQNKHLGLRIKDPAHMQNLTFGDYLKISGRNDPIVSSRLQDASLHHSHKAECFDYGRQNVYADGLEFSTPRIYNPIYDYLEDDVCHPQQKIYSFDEQETFSEDNGQQPLHSSSSHHLISLVIYYQTLLISFHLSYHSIDYHYNSL</sequence>
<dbReference type="GO" id="GO:0042420">
    <property type="term" value="P:dopamine catabolic process"/>
    <property type="evidence" value="ECO:0007669"/>
    <property type="project" value="TreeGrafter"/>
</dbReference>
<dbReference type="Pfam" id="PF01082">
    <property type="entry name" value="Cu2_monooxygen"/>
    <property type="match status" value="1"/>
</dbReference>
<dbReference type="GO" id="GO:0042421">
    <property type="term" value="P:norepinephrine biosynthetic process"/>
    <property type="evidence" value="ECO:0007669"/>
    <property type="project" value="TreeGrafter"/>
</dbReference>
<dbReference type="Gene3D" id="2.60.120.230">
    <property type="match status" value="1"/>
</dbReference>
<evidence type="ECO:0000256" key="8">
    <source>
        <dbReference type="ARBA" id="ARBA00023180"/>
    </source>
</evidence>
<dbReference type="InterPro" id="IPR000323">
    <property type="entry name" value="Cu2_ascorb_mOase_N"/>
</dbReference>
<organism evidence="9 10">
    <name type="scientific">Lepeophtheirus salmonis</name>
    <name type="common">Salmon louse</name>
    <name type="synonym">Caligus salmonis</name>
    <dbReference type="NCBI Taxonomy" id="72036"/>
    <lineage>
        <taxon>Eukaryota</taxon>
        <taxon>Metazoa</taxon>
        <taxon>Ecdysozoa</taxon>
        <taxon>Arthropoda</taxon>
        <taxon>Crustacea</taxon>
        <taxon>Multicrustacea</taxon>
        <taxon>Hexanauplia</taxon>
        <taxon>Copepoda</taxon>
        <taxon>Siphonostomatoida</taxon>
        <taxon>Caligidae</taxon>
        <taxon>Lepeophtheirus</taxon>
    </lineage>
</organism>
<evidence type="ECO:0000256" key="5">
    <source>
        <dbReference type="ARBA" id="ARBA00023008"/>
    </source>
</evidence>
<evidence type="ECO:0000256" key="4">
    <source>
        <dbReference type="ARBA" id="ARBA00023002"/>
    </source>
</evidence>
<evidence type="ECO:0000256" key="6">
    <source>
        <dbReference type="ARBA" id="ARBA00023033"/>
    </source>
</evidence>
<dbReference type="InterPro" id="IPR014784">
    <property type="entry name" value="Cu2_ascorb_mOase-like_C"/>
</dbReference>
<dbReference type="AlphaFoldDB" id="A0A7R8CI85"/>
<dbReference type="EMBL" id="HG994592">
    <property type="protein sequence ID" value="CAF2830050.1"/>
    <property type="molecule type" value="Genomic_DNA"/>
</dbReference>
<evidence type="ECO:0000256" key="2">
    <source>
        <dbReference type="ARBA" id="ARBA00010676"/>
    </source>
</evidence>
<keyword evidence="5" id="KW-0186">Copper</keyword>
<dbReference type="OrthoDB" id="19261at2759"/>
<accession>A0A7R8CI85</accession>
<dbReference type="InterPro" id="IPR028460">
    <property type="entry name" value="Tbh/DBH"/>
</dbReference>
<keyword evidence="7" id="KW-1015">Disulfide bond</keyword>
<dbReference type="InterPro" id="IPR008977">
    <property type="entry name" value="PHM/PNGase_F_dom_sf"/>
</dbReference>
<dbReference type="FunFam" id="2.60.120.310:FF:000004">
    <property type="entry name" value="DBH-like monooxygenase protein 1"/>
    <property type="match status" value="1"/>
</dbReference>
<dbReference type="InterPro" id="IPR045266">
    <property type="entry name" value="DOH_DOMON"/>
</dbReference>
<evidence type="ECO:0000256" key="7">
    <source>
        <dbReference type="ARBA" id="ARBA00023157"/>
    </source>
</evidence>
<dbReference type="CDD" id="cd09631">
    <property type="entry name" value="DOMON_DOH"/>
    <property type="match status" value="1"/>
</dbReference>
<protein>
    <submittedName>
        <fullName evidence="9">(salmon louse) hypothetical protein</fullName>
    </submittedName>
</protein>
<comment type="similarity">
    <text evidence="2">Belongs to the copper type II ascorbate-dependent monooxygenase family.</text>
</comment>
<keyword evidence="10" id="KW-1185">Reference proteome</keyword>
<dbReference type="Pfam" id="PF03351">
    <property type="entry name" value="DOMON"/>
    <property type="match status" value="1"/>
</dbReference>
<dbReference type="GO" id="GO:0006589">
    <property type="term" value="P:octopamine biosynthetic process"/>
    <property type="evidence" value="ECO:0007669"/>
    <property type="project" value="TreeGrafter"/>
</dbReference>
<evidence type="ECO:0000313" key="9">
    <source>
        <dbReference type="EMBL" id="CAF2830050.1"/>
    </source>
</evidence>
<keyword evidence="8" id="KW-0325">Glycoprotein</keyword>
<proteinExistence type="inferred from homology"/>
<gene>
    <name evidence="9" type="ORF">LSAA_3800</name>
</gene>
<dbReference type="PRINTS" id="PR00767">
    <property type="entry name" value="DBMONOXGNASE"/>
</dbReference>
<dbReference type="PANTHER" id="PTHR10157">
    <property type="entry name" value="DOPAMINE BETA HYDROXYLASE RELATED"/>
    <property type="match status" value="1"/>
</dbReference>
<dbReference type="SMART" id="SM00664">
    <property type="entry name" value="DoH"/>
    <property type="match status" value="1"/>
</dbReference>
<reference evidence="9" key="1">
    <citation type="submission" date="2021-02" db="EMBL/GenBank/DDBJ databases">
        <authorList>
            <person name="Bekaert M."/>
        </authorList>
    </citation>
    <scope>NUCLEOTIDE SEQUENCE</scope>
    <source>
        <strain evidence="9">IoA-00</strain>
    </source>
</reference>
<dbReference type="Gene3D" id="2.60.120.310">
    <property type="entry name" value="Copper type II, ascorbate-dependent monooxygenase, N-terminal domain"/>
    <property type="match status" value="1"/>
</dbReference>
<evidence type="ECO:0000256" key="3">
    <source>
        <dbReference type="ARBA" id="ARBA00022723"/>
    </source>
</evidence>
<name>A0A7R8CI85_LEPSM</name>
<dbReference type="GO" id="GO:0005615">
    <property type="term" value="C:extracellular space"/>
    <property type="evidence" value="ECO:0007669"/>
    <property type="project" value="TreeGrafter"/>
</dbReference>
<dbReference type="InterPro" id="IPR000945">
    <property type="entry name" value="DBH-like"/>
</dbReference>
<keyword evidence="4" id="KW-0560">Oxidoreductase</keyword>
<comment type="cofactor">
    <cofactor evidence="1">
        <name>Cu(2+)</name>
        <dbReference type="ChEBI" id="CHEBI:29036"/>
    </cofactor>
</comment>
<dbReference type="InterPro" id="IPR024548">
    <property type="entry name" value="Cu2_monoox_C"/>
</dbReference>
<evidence type="ECO:0000313" key="10">
    <source>
        <dbReference type="Proteomes" id="UP000675881"/>
    </source>
</evidence>
<dbReference type="GO" id="GO:0005507">
    <property type="term" value="F:copper ion binding"/>
    <property type="evidence" value="ECO:0007669"/>
    <property type="project" value="InterPro"/>
</dbReference>
<dbReference type="FunFam" id="2.60.120.230:FF:000001">
    <property type="entry name" value="Monooxygenase, DBH-like 1"/>
    <property type="match status" value="1"/>
</dbReference>
<dbReference type="Pfam" id="PF03712">
    <property type="entry name" value="Cu2_monoox_C"/>
    <property type="match status" value="1"/>
</dbReference>
<dbReference type="GO" id="GO:0004500">
    <property type="term" value="F:dopamine beta-monooxygenase activity"/>
    <property type="evidence" value="ECO:0007669"/>
    <property type="project" value="InterPro"/>
</dbReference>
<dbReference type="GO" id="GO:0030667">
    <property type="term" value="C:secretory granule membrane"/>
    <property type="evidence" value="ECO:0007669"/>
    <property type="project" value="TreeGrafter"/>
</dbReference>